<evidence type="ECO:0000259" key="8">
    <source>
        <dbReference type="Pfam" id="PF23598"/>
    </source>
</evidence>
<dbReference type="PANTHER" id="PTHR23155:SF1185">
    <property type="entry name" value="DISEASE RESISTANCE RPP8-LIKE PROTEIN 3-RELATED"/>
    <property type="match status" value="1"/>
</dbReference>
<dbReference type="GO" id="GO:0005524">
    <property type="term" value="F:ATP binding"/>
    <property type="evidence" value="ECO:0007669"/>
    <property type="project" value="UniProtKB-KW"/>
</dbReference>
<dbReference type="EMBL" id="CM018031">
    <property type="protein sequence ID" value="KAA8548833.1"/>
    <property type="molecule type" value="Genomic_DNA"/>
</dbReference>
<evidence type="ECO:0000259" key="7">
    <source>
        <dbReference type="Pfam" id="PF23559"/>
    </source>
</evidence>
<dbReference type="GO" id="GO:0043531">
    <property type="term" value="F:ADP binding"/>
    <property type="evidence" value="ECO:0007669"/>
    <property type="project" value="InterPro"/>
</dbReference>
<evidence type="ECO:0000256" key="2">
    <source>
        <dbReference type="ARBA" id="ARBA00022614"/>
    </source>
</evidence>
<evidence type="ECO:0000313" key="9">
    <source>
        <dbReference type="EMBL" id="KAA8548833.1"/>
    </source>
</evidence>
<dbReference type="PANTHER" id="PTHR23155">
    <property type="entry name" value="DISEASE RESISTANCE PROTEIN RP"/>
    <property type="match status" value="1"/>
</dbReference>
<dbReference type="InterPro" id="IPR042197">
    <property type="entry name" value="Apaf_helical"/>
</dbReference>
<protein>
    <submittedName>
        <fullName evidence="9">Uncharacterized protein</fullName>
    </submittedName>
</protein>
<keyword evidence="6" id="KW-0067">ATP-binding</keyword>
<dbReference type="Pfam" id="PF23598">
    <property type="entry name" value="LRR_14"/>
    <property type="match status" value="1"/>
</dbReference>
<dbReference type="Gene3D" id="1.10.8.430">
    <property type="entry name" value="Helical domain of apoptotic protease-activating factors"/>
    <property type="match status" value="1"/>
</dbReference>
<name>A0A5J5C097_9ASTE</name>
<dbReference type="InterPro" id="IPR032675">
    <property type="entry name" value="LRR_dom_sf"/>
</dbReference>
<proteinExistence type="inferred from homology"/>
<sequence>MIQNIAENVTTIDEEMEMLGKKMVQRCPGLPLAIILLGGLLATKQSSKEWERVYQNIDWYKSRLEYSRLQEVIDFSYRDLPYRLKQCYLFLGNFPENSEIKAKKLYHLWIAEGIISKTGLAEGETMMAKAEHYLGELAQRGIVQVRLKKYCHTKRFKSCQLHNKMRGLCLSNVKRENFLEVIDFRHGNIPAASSSSYSSSKIRRLAIYLDNEINKPLPRAKENCTHLRSVLFFHSYFGSYWKKMVKFSDFNLLRILDLEGFDFVEEELPKEIGNLTSLRYMSLRDCKIKTLPSFIGNLRYLQILDLRVKHVDHLYVPNVLLEMEDLRHLYLPTSLNSELNDLQLNGLSNLETLVNFDCCVCHVKDLSRLSNLRMLKAIISGNPNAIGGLLKEITQQNLCFSLAIYNCSFSSDENTLLGELLGCRHLYKLEMRGKISGLLENFQSCTSLTKLTLSYSELEHDPMPILEKLSLRRLILSIESFSGTDMVCSTGGFSQLESLVLKGLRNLENWEVREKAMPKLSHLRISGSENLTMIPDGLRYVTTLQELEIFWMPQAFVNRLRDNLDKVSGVPVIKFHNTIIDSQVCCTSSLSYYIY</sequence>
<dbReference type="Gene3D" id="3.80.10.10">
    <property type="entry name" value="Ribonuclease Inhibitor"/>
    <property type="match status" value="2"/>
</dbReference>
<dbReference type="InterPro" id="IPR058922">
    <property type="entry name" value="WHD_DRP"/>
</dbReference>
<dbReference type="AlphaFoldDB" id="A0A5J5C097"/>
<evidence type="ECO:0000313" key="10">
    <source>
        <dbReference type="Proteomes" id="UP000325577"/>
    </source>
</evidence>
<dbReference type="SUPFAM" id="SSF52058">
    <property type="entry name" value="L domain-like"/>
    <property type="match status" value="1"/>
</dbReference>
<comment type="similarity">
    <text evidence="1">Belongs to the disease resistance NB-LRR family.</text>
</comment>
<dbReference type="FunFam" id="1.10.10.10:FF:000322">
    <property type="entry name" value="Probable disease resistance protein At1g63360"/>
    <property type="match status" value="1"/>
</dbReference>
<dbReference type="InterPro" id="IPR036388">
    <property type="entry name" value="WH-like_DNA-bd_sf"/>
</dbReference>
<dbReference type="OrthoDB" id="646178at2759"/>
<accession>A0A5J5C097</accession>
<keyword evidence="10" id="KW-1185">Reference proteome</keyword>
<dbReference type="InterPro" id="IPR044974">
    <property type="entry name" value="Disease_R_plants"/>
</dbReference>
<feature type="domain" description="Disease resistance protein winged helix" evidence="7">
    <location>
        <begin position="94"/>
        <end position="168"/>
    </location>
</feature>
<evidence type="ECO:0000256" key="6">
    <source>
        <dbReference type="ARBA" id="ARBA00022840"/>
    </source>
</evidence>
<evidence type="ECO:0000256" key="1">
    <source>
        <dbReference type="ARBA" id="ARBA00008894"/>
    </source>
</evidence>
<evidence type="ECO:0000256" key="4">
    <source>
        <dbReference type="ARBA" id="ARBA00022741"/>
    </source>
</evidence>
<keyword evidence="4" id="KW-0547">Nucleotide-binding</keyword>
<evidence type="ECO:0000256" key="5">
    <source>
        <dbReference type="ARBA" id="ARBA00022821"/>
    </source>
</evidence>
<dbReference type="GO" id="GO:0098542">
    <property type="term" value="P:defense response to other organism"/>
    <property type="evidence" value="ECO:0007669"/>
    <property type="project" value="TreeGrafter"/>
</dbReference>
<keyword evidence="2" id="KW-0433">Leucine-rich repeat</keyword>
<gene>
    <name evidence="9" type="ORF">F0562_000517</name>
</gene>
<organism evidence="9 10">
    <name type="scientific">Nyssa sinensis</name>
    <dbReference type="NCBI Taxonomy" id="561372"/>
    <lineage>
        <taxon>Eukaryota</taxon>
        <taxon>Viridiplantae</taxon>
        <taxon>Streptophyta</taxon>
        <taxon>Embryophyta</taxon>
        <taxon>Tracheophyta</taxon>
        <taxon>Spermatophyta</taxon>
        <taxon>Magnoliopsida</taxon>
        <taxon>eudicotyledons</taxon>
        <taxon>Gunneridae</taxon>
        <taxon>Pentapetalae</taxon>
        <taxon>asterids</taxon>
        <taxon>Cornales</taxon>
        <taxon>Nyssaceae</taxon>
        <taxon>Nyssa</taxon>
    </lineage>
</organism>
<dbReference type="InterPro" id="IPR055414">
    <property type="entry name" value="LRR_R13L4/SHOC2-like"/>
</dbReference>
<evidence type="ECO:0000256" key="3">
    <source>
        <dbReference type="ARBA" id="ARBA00022737"/>
    </source>
</evidence>
<keyword evidence="5" id="KW-0611">Plant defense</keyword>
<dbReference type="Pfam" id="PF23559">
    <property type="entry name" value="WHD_DRP"/>
    <property type="match status" value="1"/>
</dbReference>
<reference evidence="9 10" key="1">
    <citation type="submission" date="2019-09" db="EMBL/GenBank/DDBJ databases">
        <title>A chromosome-level genome assembly of the Chinese tupelo Nyssa sinensis.</title>
        <authorList>
            <person name="Yang X."/>
            <person name="Kang M."/>
            <person name="Yang Y."/>
            <person name="Xiong H."/>
            <person name="Wang M."/>
            <person name="Zhang Z."/>
            <person name="Wang Z."/>
            <person name="Wu H."/>
            <person name="Ma T."/>
            <person name="Liu J."/>
            <person name="Xi Z."/>
        </authorList>
    </citation>
    <scope>NUCLEOTIDE SEQUENCE [LARGE SCALE GENOMIC DNA]</scope>
    <source>
        <strain evidence="9">J267</strain>
        <tissue evidence="9">Leaf</tissue>
    </source>
</reference>
<feature type="domain" description="Disease resistance R13L4/SHOC-2-like LRR" evidence="8">
    <location>
        <begin position="226"/>
        <end position="528"/>
    </location>
</feature>
<dbReference type="Proteomes" id="UP000325577">
    <property type="component" value="Linkage Group LG0"/>
</dbReference>
<dbReference type="Gene3D" id="1.10.10.10">
    <property type="entry name" value="Winged helix-like DNA-binding domain superfamily/Winged helix DNA-binding domain"/>
    <property type="match status" value="1"/>
</dbReference>
<dbReference type="SUPFAM" id="SSF52540">
    <property type="entry name" value="P-loop containing nucleoside triphosphate hydrolases"/>
    <property type="match status" value="1"/>
</dbReference>
<dbReference type="InterPro" id="IPR027417">
    <property type="entry name" value="P-loop_NTPase"/>
</dbReference>
<keyword evidence="3" id="KW-0677">Repeat</keyword>